<feature type="transmembrane region" description="Helical" evidence="3">
    <location>
        <begin position="12"/>
        <end position="32"/>
    </location>
</feature>
<keyword evidence="4" id="KW-0645">Protease</keyword>
<dbReference type="GO" id="GO:0000270">
    <property type="term" value="P:peptidoglycan metabolic process"/>
    <property type="evidence" value="ECO:0007669"/>
    <property type="project" value="TreeGrafter"/>
</dbReference>
<comment type="similarity">
    <text evidence="1">Belongs to the peptidase S13 family.</text>
</comment>
<organism evidence="4 5">
    <name type="scientific">Nocardia stercoris</name>
    <dbReference type="NCBI Taxonomy" id="2483361"/>
    <lineage>
        <taxon>Bacteria</taxon>
        <taxon>Bacillati</taxon>
        <taxon>Actinomycetota</taxon>
        <taxon>Actinomycetes</taxon>
        <taxon>Mycobacteriales</taxon>
        <taxon>Nocardiaceae</taxon>
        <taxon>Nocardia</taxon>
    </lineage>
</organism>
<dbReference type="PANTHER" id="PTHR30023:SF0">
    <property type="entry name" value="PENICILLIN-SENSITIVE CARBOXYPEPTIDASE A"/>
    <property type="match status" value="1"/>
</dbReference>
<name>A0A3M2L0G0_9NOCA</name>
<dbReference type="SUPFAM" id="SSF56601">
    <property type="entry name" value="beta-lactamase/transpeptidase-like"/>
    <property type="match status" value="1"/>
</dbReference>
<proteinExistence type="inferred from homology"/>
<dbReference type="InterPro" id="IPR012338">
    <property type="entry name" value="Beta-lactam/transpept-like"/>
</dbReference>
<dbReference type="AlphaFoldDB" id="A0A3M2L0G0"/>
<sequence length="492" mass="49039">MGGLAARRRRRTWIGLTAGFAAVVALSVAALLTVKPWTPEFRHGGLVIVAAPAPVRAFSQIAPAAANAPQPSARGLAAALGPLVTSTDLGGFSGSVTDAATGTVLWSAEPDKPVIPASTNKVLTAAAALLVVPSDHRVATTVVSGATPGELVLVAGGDPTLTAARDGKGYYPGGPKLSDLVSQIKQSGRHVESIAVDTSVYSGPGWPVGWDPADIAGGSWAPIEPVMLDGGRLDSLVEYSPRSGTPALDAGRALATALGVDPAVVHPGKAAAGAAEIARVQSAPMRDRLRQMMVDSDDVLAETIGREIAAATGAEQSFGGAAGATLTALGAAGFDTSGVTLLDNSGLSTEDRVPARLLDKLLAEAAAPATPASTTPTGVPNPVPGIGVPTTAPAAQGAVAGPLAPLLDLLPVAGGTGSLAPRFTDGQPTHGGAGWVRAKTGTLSVSSALAGYVLDNDGRVLTFALMSNDRPPEASRPALDAIAAALRNCGCS</sequence>
<dbReference type="Gene3D" id="3.40.710.10">
    <property type="entry name" value="DD-peptidase/beta-lactamase superfamily"/>
    <property type="match status" value="2"/>
</dbReference>
<evidence type="ECO:0000313" key="4">
    <source>
        <dbReference type="EMBL" id="RMI29285.1"/>
    </source>
</evidence>
<keyword evidence="4" id="KW-0121">Carboxypeptidase</keyword>
<keyword evidence="3" id="KW-0472">Membrane</keyword>
<accession>A0A3M2L0G0</accession>
<keyword evidence="2" id="KW-0378">Hydrolase</keyword>
<dbReference type="EMBL" id="RFFH01000015">
    <property type="protein sequence ID" value="RMI29285.1"/>
    <property type="molecule type" value="Genomic_DNA"/>
</dbReference>
<dbReference type="PRINTS" id="PR00922">
    <property type="entry name" value="DADACBPTASE3"/>
</dbReference>
<dbReference type="Proteomes" id="UP000279275">
    <property type="component" value="Unassembled WGS sequence"/>
</dbReference>
<gene>
    <name evidence="4" type="ORF">EBN03_26455</name>
</gene>
<evidence type="ECO:0000256" key="1">
    <source>
        <dbReference type="ARBA" id="ARBA00006096"/>
    </source>
</evidence>
<evidence type="ECO:0000256" key="3">
    <source>
        <dbReference type="SAM" id="Phobius"/>
    </source>
</evidence>
<dbReference type="GO" id="GO:0006508">
    <property type="term" value="P:proteolysis"/>
    <property type="evidence" value="ECO:0007669"/>
    <property type="project" value="InterPro"/>
</dbReference>
<evidence type="ECO:0000313" key="5">
    <source>
        <dbReference type="Proteomes" id="UP000279275"/>
    </source>
</evidence>
<keyword evidence="5" id="KW-1185">Reference proteome</keyword>
<dbReference type="PANTHER" id="PTHR30023">
    <property type="entry name" value="D-ALANYL-D-ALANINE CARBOXYPEPTIDASE"/>
    <property type="match status" value="1"/>
</dbReference>
<dbReference type="InterPro" id="IPR000667">
    <property type="entry name" value="Peptidase_S13"/>
</dbReference>
<keyword evidence="3" id="KW-0812">Transmembrane</keyword>
<dbReference type="GO" id="GO:0004185">
    <property type="term" value="F:serine-type carboxypeptidase activity"/>
    <property type="evidence" value="ECO:0007669"/>
    <property type="project" value="InterPro"/>
</dbReference>
<comment type="caution">
    <text evidence="4">The sequence shown here is derived from an EMBL/GenBank/DDBJ whole genome shotgun (WGS) entry which is preliminary data.</text>
</comment>
<dbReference type="Pfam" id="PF02113">
    <property type="entry name" value="Peptidase_S13"/>
    <property type="match status" value="3"/>
</dbReference>
<dbReference type="RefSeq" id="WP_122190847.1">
    <property type="nucleotide sequence ID" value="NZ_RFFH01000015.1"/>
</dbReference>
<keyword evidence="3" id="KW-1133">Transmembrane helix</keyword>
<dbReference type="OrthoDB" id="56883at2"/>
<protein>
    <submittedName>
        <fullName evidence="4">D-alanyl-D-alanine carboxypeptidase</fullName>
    </submittedName>
</protein>
<evidence type="ECO:0000256" key="2">
    <source>
        <dbReference type="ARBA" id="ARBA00022801"/>
    </source>
</evidence>
<reference evidence="4 5" key="1">
    <citation type="submission" date="2018-10" db="EMBL/GenBank/DDBJ databases">
        <title>Isolation from cow dung.</title>
        <authorList>
            <person name="Ling L."/>
        </authorList>
    </citation>
    <scope>NUCLEOTIDE SEQUENCE [LARGE SCALE GENOMIC DNA]</scope>
    <source>
        <strain evidence="4 5">NEAU-LL90</strain>
    </source>
</reference>